<sequence>YFTTETMEAQLRKTSESINEIMISLNLHTNIYTARNVGQHPEESPLDLLDFIPEGIEEQEAKVKELLDMEGSIPVVAIVLCGIGGVGKSTLALSVIKGLKWTSTDFIFCRVIIDNKTPDKRAHIVNLQQDILYSFTQINVKLKNPSEGRAQLRKAMENKCCFLFIDNVCDIDYVKQLLPKLSPAEQSDEMALPLTQPKQKSRLRILITSREPNLRLALDINSKGYKEYRVNSLHLDAARSILQKEILKDGGKINEHFHDEADLMEEVAKACEGIPLLLSRFGNHLRLERVKESYEKALEALREMKVDAYGIGEEELLSKTLFFLYDAMKDNKAQEAFLDICTYFHGHKWDIVGYIVGMSELEALCSRMLVTRTHSDTVIVHDILRVMGEEKAKGTRITNCEELSDVLEDKSQLKSVKGLSILNEKSSTTLQSADLNAMHSSLRVLHIGDGVRIDGPPCEKPFNNLKYLRLGNVAEFPFKEASQLENLTVFLNASKPGMDLSQLPLSLRLLHYQVPDDLDCDCFARLPVGNLTSLEWLLVRSQKPVKLPEAFELPSSLKNLDLSNCKHVPKTFSHLTALEHLILNNCDMESLPQGFGKLIKLKHLSMESCTNLTSLSEAVGALNYLSVEGCTRLEKLPDNLGNLSALEELNMRDCQNLRSLPEDLSGLCSMQKLDLTGCINLRNLPGSFSRFPLRSLTFESLLSLEELPDSFIQLTMLEALRIVSCNKLCSLPKDFYQLSCLKEMTVENCPCLKKLPDGFESLPALKILSLTDCSILMNLPNGFGELPCLEKLRLENLPLSRLPDGFGRLRSLKALWILNCNILETLSDEFEKLVSLTKLKVRFCPTLEATAMERILKLQNCFLLDIEGSAKLVEQWKEMQQEEQHYYPMVVITSNTLDIEEWRCAATVCLCKLLNVGRDELIERFSLKTDNDTTLAVIHLPIRMSMHQQRLLQRLVDMVKEKAMADSSGKLQVICVRNVESDGQMRNEGQDEESNGKKLSWLPKELLFIPSTDTRLVSLFQFLFFHVFDYLADDKLGCFMAKMQAEDQFICSPQIIEEDEIPENKPSPSPK</sequence>
<dbReference type="InterPro" id="IPR027417">
    <property type="entry name" value="P-loop_NTPase"/>
</dbReference>
<accession>A0AA38C7C0</accession>
<dbReference type="SMART" id="SM00369">
    <property type="entry name" value="LRR_TYP"/>
    <property type="match status" value="3"/>
</dbReference>
<keyword evidence="5" id="KW-1185">Reference proteome</keyword>
<dbReference type="EMBL" id="JAHRHJ020000011">
    <property type="protein sequence ID" value="KAH9295230.1"/>
    <property type="molecule type" value="Genomic_DNA"/>
</dbReference>
<dbReference type="AlphaFoldDB" id="A0AA38C7C0"/>
<organism evidence="4 5">
    <name type="scientific">Taxus chinensis</name>
    <name type="common">Chinese yew</name>
    <name type="synonym">Taxus wallichiana var. chinensis</name>
    <dbReference type="NCBI Taxonomy" id="29808"/>
    <lineage>
        <taxon>Eukaryota</taxon>
        <taxon>Viridiplantae</taxon>
        <taxon>Streptophyta</taxon>
        <taxon>Embryophyta</taxon>
        <taxon>Tracheophyta</taxon>
        <taxon>Spermatophyta</taxon>
        <taxon>Pinopsida</taxon>
        <taxon>Pinidae</taxon>
        <taxon>Conifers II</taxon>
        <taxon>Cupressales</taxon>
        <taxon>Taxaceae</taxon>
        <taxon>Taxus</taxon>
    </lineage>
</organism>
<evidence type="ECO:0000313" key="5">
    <source>
        <dbReference type="Proteomes" id="UP000824469"/>
    </source>
</evidence>
<dbReference type="Proteomes" id="UP000824469">
    <property type="component" value="Unassembled WGS sequence"/>
</dbReference>
<keyword evidence="2" id="KW-0677">Repeat</keyword>
<protein>
    <recommendedName>
        <fullName evidence="3">NB-ARC domain-containing protein</fullName>
    </recommendedName>
</protein>
<gene>
    <name evidence="4" type="ORF">KI387_038818</name>
</gene>
<dbReference type="PRINTS" id="PR00364">
    <property type="entry name" value="DISEASERSIST"/>
</dbReference>
<feature type="domain" description="NB-ARC" evidence="3">
    <location>
        <begin position="59"/>
        <end position="246"/>
    </location>
</feature>
<feature type="non-terminal residue" evidence="4">
    <location>
        <position position="1071"/>
    </location>
</feature>
<dbReference type="Pfam" id="PF00931">
    <property type="entry name" value="NB-ARC"/>
    <property type="match status" value="1"/>
</dbReference>
<proteinExistence type="predicted"/>
<evidence type="ECO:0000313" key="4">
    <source>
        <dbReference type="EMBL" id="KAH9295230.1"/>
    </source>
</evidence>
<dbReference type="OMA" id="CPIDEEE"/>
<dbReference type="SUPFAM" id="SSF52540">
    <property type="entry name" value="P-loop containing nucleoside triphosphate hydrolases"/>
    <property type="match status" value="1"/>
</dbReference>
<feature type="non-terminal residue" evidence="4">
    <location>
        <position position="1"/>
    </location>
</feature>
<evidence type="ECO:0000256" key="2">
    <source>
        <dbReference type="ARBA" id="ARBA00022737"/>
    </source>
</evidence>
<evidence type="ECO:0000259" key="3">
    <source>
        <dbReference type="Pfam" id="PF00931"/>
    </source>
</evidence>
<dbReference type="Gene3D" id="3.40.50.300">
    <property type="entry name" value="P-loop containing nucleotide triphosphate hydrolases"/>
    <property type="match status" value="1"/>
</dbReference>
<dbReference type="PANTHER" id="PTHR36766:SF30">
    <property type="entry name" value="TIR-NBS TYPE DISEASE RESISTANCE PROTEIN-RELATED"/>
    <property type="match status" value="1"/>
</dbReference>
<dbReference type="PANTHER" id="PTHR36766">
    <property type="entry name" value="PLANT BROAD-SPECTRUM MILDEW RESISTANCE PROTEIN RPW8"/>
    <property type="match status" value="1"/>
</dbReference>
<keyword evidence="1" id="KW-0433">Leucine-rich repeat</keyword>
<dbReference type="Gene3D" id="3.80.10.10">
    <property type="entry name" value="Ribonuclease Inhibitor"/>
    <property type="match status" value="2"/>
</dbReference>
<dbReference type="InterPro" id="IPR002182">
    <property type="entry name" value="NB-ARC"/>
</dbReference>
<dbReference type="SUPFAM" id="SSF52058">
    <property type="entry name" value="L domain-like"/>
    <property type="match status" value="1"/>
</dbReference>
<comment type="caution">
    <text evidence="4">The sequence shown here is derived from an EMBL/GenBank/DDBJ whole genome shotgun (WGS) entry which is preliminary data.</text>
</comment>
<evidence type="ECO:0000256" key="1">
    <source>
        <dbReference type="ARBA" id="ARBA00022614"/>
    </source>
</evidence>
<dbReference type="GO" id="GO:0043531">
    <property type="term" value="F:ADP binding"/>
    <property type="evidence" value="ECO:0007669"/>
    <property type="project" value="InterPro"/>
</dbReference>
<reference evidence="4 5" key="1">
    <citation type="journal article" date="2021" name="Nat. Plants">
        <title>The Taxus genome provides insights into paclitaxel biosynthesis.</title>
        <authorList>
            <person name="Xiong X."/>
            <person name="Gou J."/>
            <person name="Liao Q."/>
            <person name="Li Y."/>
            <person name="Zhou Q."/>
            <person name="Bi G."/>
            <person name="Li C."/>
            <person name="Du R."/>
            <person name="Wang X."/>
            <person name="Sun T."/>
            <person name="Guo L."/>
            <person name="Liang H."/>
            <person name="Lu P."/>
            <person name="Wu Y."/>
            <person name="Zhang Z."/>
            <person name="Ro D.K."/>
            <person name="Shang Y."/>
            <person name="Huang S."/>
            <person name="Yan J."/>
        </authorList>
    </citation>
    <scope>NUCLEOTIDE SEQUENCE [LARGE SCALE GENOMIC DNA]</scope>
    <source>
        <strain evidence="4">Ta-2019</strain>
    </source>
</reference>
<dbReference type="InterPro" id="IPR032675">
    <property type="entry name" value="LRR_dom_sf"/>
</dbReference>
<name>A0AA38C7C0_TAXCH</name>
<dbReference type="InterPro" id="IPR003591">
    <property type="entry name" value="Leu-rich_rpt_typical-subtyp"/>
</dbReference>